<dbReference type="Gene3D" id="3.90.1200.10">
    <property type="match status" value="1"/>
</dbReference>
<organism evidence="2 3">
    <name type="scientific">Solibacillus kalamii</name>
    <dbReference type="NCBI Taxonomy" id="1748298"/>
    <lineage>
        <taxon>Bacteria</taxon>
        <taxon>Bacillati</taxon>
        <taxon>Bacillota</taxon>
        <taxon>Bacilli</taxon>
        <taxon>Bacillales</taxon>
        <taxon>Caryophanaceae</taxon>
        <taxon>Solibacillus</taxon>
    </lineage>
</organism>
<name>A0ABX3ZHD5_9BACL</name>
<dbReference type="InterPro" id="IPR051678">
    <property type="entry name" value="AGP_Transferase"/>
</dbReference>
<dbReference type="Pfam" id="PF01636">
    <property type="entry name" value="APH"/>
    <property type="match status" value="1"/>
</dbReference>
<protein>
    <submittedName>
        <fullName evidence="2">Aminoglycoside phosphotransferase APH(3')</fullName>
    </submittedName>
</protein>
<dbReference type="Proteomes" id="UP000196594">
    <property type="component" value="Unassembled WGS sequence"/>
</dbReference>
<dbReference type="EMBL" id="NHNT01000005">
    <property type="protein sequence ID" value="OUZ39114.1"/>
    <property type="molecule type" value="Genomic_DNA"/>
</dbReference>
<evidence type="ECO:0000259" key="1">
    <source>
        <dbReference type="Pfam" id="PF01636"/>
    </source>
</evidence>
<accession>A0ABX3ZHD5</accession>
<evidence type="ECO:0000313" key="3">
    <source>
        <dbReference type="Proteomes" id="UP000196594"/>
    </source>
</evidence>
<sequence>MLPIRIEEIPREIQEYLNKINSISFPRQGHSSNVGLIENNQEIYALKRTMGELNCALLNREVTVLNCLTQKTKLPIPKVKSFVEQVSEKESWALIEFLEGETVRATLYNEKSKGKRHEIIYNFGNILRQIHSTPCPSELISEHPWLDEKLCQAELNFKKYHVDGTGELLGKIKSFKPKEYPQTFIHGDFTIDNVLVKNGIITGVIDWGGGAYGDPRYDVALAIRPKPNAFEDEIDKQIFFEGYGDKIIDDNEYKYFVNGLYEFF</sequence>
<dbReference type="SUPFAM" id="SSF56112">
    <property type="entry name" value="Protein kinase-like (PK-like)"/>
    <property type="match status" value="1"/>
</dbReference>
<evidence type="ECO:0000313" key="2">
    <source>
        <dbReference type="EMBL" id="OUZ39114.1"/>
    </source>
</evidence>
<feature type="domain" description="Aminoglycoside phosphotransferase" evidence="1">
    <location>
        <begin position="44"/>
        <end position="236"/>
    </location>
</feature>
<reference evidence="2 3" key="1">
    <citation type="journal article" date="2017" name="Int. J. Syst. Evol. Microbiol.">
        <title>Solibacillus kalamii sp. nov., isolated from a high-efficiency particulate arrestance filter system used in the International Space Station.</title>
        <authorList>
            <person name="Checinska Sielaff A."/>
            <person name="Kumar R.M."/>
            <person name="Pal D."/>
            <person name="Mayilraj S."/>
            <person name="Venkateswaran K."/>
        </authorList>
    </citation>
    <scope>NUCLEOTIDE SEQUENCE [LARGE SCALE GENOMIC DNA]</scope>
    <source>
        <strain evidence="2 3">ISSFR-015</strain>
    </source>
</reference>
<keyword evidence="3" id="KW-1185">Reference proteome</keyword>
<dbReference type="PANTHER" id="PTHR21310">
    <property type="entry name" value="AMINOGLYCOSIDE PHOSPHOTRANSFERASE-RELATED-RELATED"/>
    <property type="match status" value="1"/>
</dbReference>
<gene>
    <name evidence="2" type="ORF">CBM15_09630</name>
</gene>
<proteinExistence type="predicted"/>
<dbReference type="InterPro" id="IPR011009">
    <property type="entry name" value="Kinase-like_dom_sf"/>
</dbReference>
<dbReference type="RefSeq" id="WP_087617317.1">
    <property type="nucleotide sequence ID" value="NZ_JAFBEY010000001.1"/>
</dbReference>
<dbReference type="InterPro" id="IPR002575">
    <property type="entry name" value="Aminoglycoside_PTrfase"/>
</dbReference>
<comment type="caution">
    <text evidence="2">The sequence shown here is derived from an EMBL/GenBank/DDBJ whole genome shotgun (WGS) entry which is preliminary data.</text>
</comment>